<gene>
    <name evidence="2" type="ORF">METZ01_LOCUS490085</name>
</gene>
<dbReference type="EMBL" id="UINC01212763">
    <property type="protein sequence ID" value="SVE37231.1"/>
    <property type="molecule type" value="Genomic_DNA"/>
</dbReference>
<evidence type="ECO:0000256" key="1">
    <source>
        <dbReference type="SAM" id="MobiDB-lite"/>
    </source>
</evidence>
<feature type="compositionally biased region" description="Basic and acidic residues" evidence="1">
    <location>
        <begin position="11"/>
        <end position="41"/>
    </location>
</feature>
<accession>A0A383CYH8</accession>
<feature type="region of interest" description="Disordered" evidence="1">
    <location>
        <begin position="1"/>
        <end position="92"/>
    </location>
</feature>
<organism evidence="2">
    <name type="scientific">marine metagenome</name>
    <dbReference type="NCBI Taxonomy" id="408172"/>
    <lineage>
        <taxon>unclassified sequences</taxon>
        <taxon>metagenomes</taxon>
        <taxon>ecological metagenomes</taxon>
    </lineage>
</organism>
<dbReference type="AlphaFoldDB" id="A0A383CYH8"/>
<name>A0A383CYH8_9ZZZZ</name>
<feature type="non-terminal residue" evidence="2">
    <location>
        <position position="1"/>
    </location>
</feature>
<protein>
    <submittedName>
        <fullName evidence="2">Uncharacterized protein</fullName>
    </submittedName>
</protein>
<feature type="compositionally biased region" description="Basic and acidic residues" evidence="1">
    <location>
        <begin position="60"/>
        <end position="82"/>
    </location>
</feature>
<proteinExistence type="predicted"/>
<sequence length="92" mass="10454">PEETEGWCQTEGKETKRPQECEEDLRASEKENPEGNYKQEEDGNQSGPSEDPNSPQKPTRRGEKAFQGRAKREVRQAQEADAHNSGAHRTHH</sequence>
<reference evidence="2" key="1">
    <citation type="submission" date="2018-05" db="EMBL/GenBank/DDBJ databases">
        <authorList>
            <person name="Lanie J.A."/>
            <person name="Ng W.-L."/>
            <person name="Kazmierczak K.M."/>
            <person name="Andrzejewski T.M."/>
            <person name="Davidsen T.M."/>
            <person name="Wayne K.J."/>
            <person name="Tettelin H."/>
            <person name="Glass J.I."/>
            <person name="Rusch D."/>
            <person name="Podicherti R."/>
            <person name="Tsui H.-C.T."/>
            <person name="Winkler M.E."/>
        </authorList>
    </citation>
    <scope>NUCLEOTIDE SEQUENCE</scope>
</reference>
<feature type="compositionally biased region" description="Polar residues" evidence="1">
    <location>
        <begin position="44"/>
        <end position="57"/>
    </location>
</feature>
<evidence type="ECO:0000313" key="2">
    <source>
        <dbReference type="EMBL" id="SVE37231.1"/>
    </source>
</evidence>